<dbReference type="InterPro" id="IPR016174">
    <property type="entry name" value="Di-haem_cyt_TM"/>
</dbReference>
<evidence type="ECO:0000256" key="2">
    <source>
        <dbReference type="ARBA" id="ARBA00022475"/>
    </source>
</evidence>
<dbReference type="InterPro" id="IPR051542">
    <property type="entry name" value="Hydrogenase_cytochrome"/>
</dbReference>
<dbReference type="GO" id="GO:0009055">
    <property type="term" value="F:electron transfer activity"/>
    <property type="evidence" value="ECO:0007669"/>
    <property type="project" value="InterPro"/>
</dbReference>
<evidence type="ECO:0000256" key="4">
    <source>
        <dbReference type="ARBA" id="ARBA00022989"/>
    </source>
</evidence>
<keyword evidence="9" id="KW-1185">Reference proteome</keyword>
<evidence type="ECO:0000256" key="6">
    <source>
        <dbReference type="SAM" id="Phobius"/>
    </source>
</evidence>
<evidence type="ECO:0000256" key="3">
    <source>
        <dbReference type="ARBA" id="ARBA00022692"/>
    </source>
</evidence>
<dbReference type="GO" id="GO:0020037">
    <property type="term" value="F:heme binding"/>
    <property type="evidence" value="ECO:0007669"/>
    <property type="project" value="TreeGrafter"/>
</dbReference>
<dbReference type="SUPFAM" id="SSF81342">
    <property type="entry name" value="Transmembrane di-heme cytochromes"/>
    <property type="match status" value="1"/>
</dbReference>
<keyword evidence="4 6" id="KW-1133">Transmembrane helix</keyword>
<dbReference type="Proteomes" id="UP000001235">
    <property type="component" value="Chromosome"/>
</dbReference>
<dbReference type="RefSeq" id="WP_013292392.1">
    <property type="nucleotide sequence ID" value="NC_014394.1"/>
</dbReference>
<gene>
    <name evidence="8" type="ordered locus">Galf_0405</name>
</gene>
<dbReference type="eggNOG" id="COG3658">
    <property type="taxonomic scope" value="Bacteria"/>
</dbReference>
<evidence type="ECO:0000256" key="1">
    <source>
        <dbReference type="ARBA" id="ARBA00004651"/>
    </source>
</evidence>
<dbReference type="KEGG" id="gca:Galf_0405"/>
<evidence type="ECO:0000313" key="8">
    <source>
        <dbReference type="EMBL" id="ADL54449.1"/>
    </source>
</evidence>
<dbReference type="Gene3D" id="1.20.950.20">
    <property type="entry name" value="Transmembrane di-heme cytochromes, Chain C"/>
    <property type="match status" value="1"/>
</dbReference>
<keyword evidence="3 6" id="KW-0812">Transmembrane</keyword>
<feature type="transmembrane region" description="Helical" evidence="6">
    <location>
        <begin position="152"/>
        <end position="173"/>
    </location>
</feature>
<reference evidence="8 9" key="1">
    <citation type="submission" date="2010-08" db="EMBL/GenBank/DDBJ databases">
        <title>Complete sequence of Gallionella capsiferriformans ES-2.</title>
        <authorList>
            <consortium name="US DOE Joint Genome Institute"/>
            <person name="Lucas S."/>
            <person name="Copeland A."/>
            <person name="Lapidus A."/>
            <person name="Cheng J.-F."/>
            <person name="Bruce D."/>
            <person name="Goodwin L."/>
            <person name="Pitluck S."/>
            <person name="Chertkov O."/>
            <person name="Davenport K.W."/>
            <person name="Detter J.C."/>
            <person name="Han C."/>
            <person name="Tapia R."/>
            <person name="Land M."/>
            <person name="Hauser L."/>
            <person name="Chang Y.-J."/>
            <person name="Jeffries C."/>
            <person name="Kyrpides N."/>
            <person name="Ivanova N."/>
            <person name="Mikhailova N."/>
            <person name="Shelobolina E.S."/>
            <person name="Picardal F."/>
            <person name="Roden E."/>
            <person name="Emerson D."/>
            <person name="Woyke T."/>
        </authorList>
    </citation>
    <scope>NUCLEOTIDE SEQUENCE [LARGE SCALE GENOMIC DNA]</scope>
    <source>
        <strain evidence="8 9">ES-2</strain>
    </source>
</reference>
<sequence length="198" mass="22249">MNDMQTIVKVWDVPVRLFHWSLVLSFSAAYLTAGYRLGFLHIWIGYFLCVLLLTRIVWGFAGNQYARFRAFVFSRAETISYLRAMLQGHPKPYLGHNPAGALMVFALLGTLSLVFMSGLVTLAVIDFEGPVLYLANYVDDETSYMIRHVHEWLVNIALVLIPLHLLGVLVGSIQHKENLVHAMITGKKCIASASRAPE</sequence>
<feature type="transmembrane region" description="Helical" evidence="6">
    <location>
        <begin position="101"/>
        <end position="125"/>
    </location>
</feature>
<evidence type="ECO:0000259" key="7">
    <source>
        <dbReference type="Pfam" id="PF01292"/>
    </source>
</evidence>
<dbReference type="AlphaFoldDB" id="D9SJV0"/>
<organism evidence="8 9">
    <name type="scientific">Gallionella capsiferriformans (strain ES-2)</name>
    <name type="common">Gallionella ferruginea capsiferriformans (strain ES-2)</name>
    <dbReference type="NCBI Taxonomy" id="395494"/>
    <lineage>
        <taxon>Bacteria</taxon>
        <taxon>Pseudomonadati</taxon>
        <taxon>Pseudomonadota</taxon>
        <taxon>Betaproteobacteria</taxon>
        <taxon>Nitrosomonadales</taxon>
        <taxon>Gallionellaceae</taxon>
        <taxon>Gallionella</taxon>
    </lineage>
</organism>
<dbReference type="InterPro" id="IPR011577">
    <property type="entry name" value="Cyt_b561_bac/Ni-Hgenase"/>
</dbReference>
<keyword evidence="5 6" id="KW-0472">Membrane</keyword>
<feature type="domain" description="Cytochrome b561 bacterial/Ni-hydrogenase" evidence="7">
    <location>
        <begin position="10"/>
        <end position="186"/>
    </location>
</feature>
<dbReference type="PANTHER" id="PTHR30485:SF2">
    <property type="entry name" value="BLL0597 PROTEIN"/>
    <property type="match status" value="1"/>
</dbReference>
<dbReference type="EMBL" id="CP002159">
    <property type="protein sequence ID" value="ADL54449.1"/>
    <property type="molecule type" value="Genomic_DNA"/>
</dbReference>
<accession>D9SJV0</accession>
<feature type="transmembrane region" description="Helical" evidence="6">
    <location>
        <begin position="43"/>
        <end position="61"/>
    </location>
</feature>
<dbReference type="STRING" id="395494.Galf_0405"/>
<dbReference type="GO" id="GO:0005886">
    <property type="term" value="C:plasma membrane"/>
    <property type="evidence" value="ECO:0007669"/>
    <property type="project" value="UniProtKB-SubCell"/>
</dbReference>
<name>D9SJV0_GALCS</name>
<comment type="subcellular location">
    <subcellularLocation>
        <location evidence="1">Cell membrane</location>
        <topology evidence="1">Multi-pass membrane protein</topology>
    </subcellularLocation>
</comment>
<keyword evidence="2" id="KW-1003">Cell membrane</keyword>
<evidence type="ECO:0000256" key="5">
    <source>
        <dbReference type="ARBA" id="ARBA00023136"/>
    </source>
</evidence>
<dbReference type="OrthoDB" id="196472at2"/>
<evidence type="ECO:0000313" key="9">
    <source>
        <dbReference type="Proteomes" id="UP000001235"/>
    </source>
</evidence>
<proteinExistence type="predicted"/>
<dbReference type="Pfam" id="PF01292">
    <property type="entry name" value="Ni_hydr_CYTB"/>
    <property type="match status" value="1"/>
</dbReference>
<feature type="transmembrane region" description="Helical" evidence="6">
    <location>
        <begin position="17"/>
        <end position="37"/>
    </location>
</feature>
<dbReference type="PANTHER" id="PTHR30485">
    <property type="entry name" value="NI/FE-HYDROGENASE 1 B-TYPE CYTOCHROME SUBUNIT"/>
    <property type="match status" value="1"/>
</dbReference>
<protein>
    <submittedName>
        <fullName evidence="8">Cytochrome b/b6 domain</fullName>
    </submittedName>
</protein>
<dbReference type="HOGENOM" id="CLU_078451_2_1_4"/>
<dbReference type="GO" id="GO:0022904">
    <property type="term" value="P:respiratory electron transport chain"/>
    <property type="evidence" value="ECO:0007669"/>
    <property type="project" value="InterPro"/>
</dbReference>